<evidence type="ECO:0000313" key="3">
    <source>
        <dbReference type="EMBL" id="CAG5103379.1"/>
    </source>
</evidence>
<feature type="transmembrane region" description="Helical" evidence="1">
    <location>
        <begin position="92"/>
        <end position="113"/>
    </location>
</feature>
<dbReference type="InterPro" id="IPR050843">
    <property type="entry name" value="Glycosyl_Hydrlase_38"/>
</dbReference>
<dbReference type="InterPro" id="IPR000602">
    <property type="entry name" value="Glyco_hydro_38_N"/>
</dbReference>
<dbReference type="InterPro" id="IPR011330">
    <property type="entry name" value="Glyco_hydro/deAcase_b/a-brl"/>
</dbReference>
<keyword evidence="1" id="KW-0472">Membrane</keyword>
<organism evidence="3 4">
    <name type="scientific">Cotesia congregata</name>
    <name type="common">Parasitoid wasp</name>
    <name type="synonym">Apanteles congregatus</name>
    <dbReference type="NCBI Taxonomy" id="51543"/>
    <lineage>
        <taxon>Eukaryota</taxon>
        <taxon>Metazoa</taxon>
        <taxon>Ecdysozoa</taxon>
        <taxon>Arthropoda</taxon>
        <taxon>Hexapoda</taxon>
        <taxon>Insecta</taxon>
        <taxon>Pterygota</taxon>
        <taxon>Neoptera</taxon>
        <taxon>Endopterygota</taxon>
        <taxon>Hymenoptera</taxon>
        <taxon>Apocrita</taxon>
        <taxon>Ichneumonoidea</taxon>
        <taxon>Braconidae</taxon>
        <taxon>Microgastrinae</taxon>
        <taxon>Cotesia</taxon>
    </lineage>
</organism>
<protein>
    <submittedName>
        <fullName evidence="3">Similar to Alpha-mannosidase 2 (Spodoptera frugiperda)</fullName>
    </submittedName>
</protein>
<dbReference type="Proteomes" id="UP000786811">
    <property type="component" value="Unassembled WGS sequence"/>
</dbReference>
<dbReference type="Pfam" id="PF01074">
    <property type="entry name" value="Glyco_hydro_38N"/>
    <property type="match status" value="1"/>
</dbReference>
<reference evidence="3" key="1">
    <citation type="submission" date="2021-04" db="EMBL/GenBank/DDBJ databases">
        <authorList>
            <person name="Chebbi M.A.C M."/>
        </authorList>
    </citation>
    <scope>NUCLEOTIDE SEQUENCE</scope>
</reference>
<dbReference type="PANTHER" id="PTHR11607:SF70">
    <property type="entry name" value="ALPHA-MANNOSIDASE"/>
    <property type="match status" value="1"/>
</dbReference>
<name>A0A8J2MXF6_COTCN</name>
<feature type="domain" description="Glycoside hydrolase family 38 N-terminal" evidence="2">
    <location>
        <begin position="110"/>
        <end position="212"/>
    </location>
</feature>
<dbReference type="GO" id="GO:0006491">
    <property type="term" value="P:N-glycan processing"/>
    <property type="evidence" value="ECO:0007669"/>
    <property type="project" value="TreeGrafter"/>
</dbReference>
<dbReference type="GO" id="GO:0004559">
    <property type="term" value="F:alpha-mannosidase activity"/>
    <property type="evidence" value="ECO:0007669"/>
    <property type="project" value="InterPro"/>
</dbReference>
<proteinExistence type="predicted"/>
<keyword evidence="1" id="KW-1133">Transmembrane helix</keyword>
<evidence type="ECO:0000259" key="2">
    <source>
        <dbReference type="Pfam" id="PF01074"/>
    </source>
</evidence>
<gene>
    <name evidence="3" type="ORF">HICCMSTLAB_LOCUS11480</name>
</gene>
<dbReference type="EMBL" id="CAJNRD030001123">
    <property type="protein sequence ID" value="CAG5103379.1"/>
    <property type="molecule type" value="Genomic_DNA"/>
</dbReference>
<keyword evidence="4" id="KW-1185">Reference proteome</keyword>
<accession>A0A8J2MXF6</accession>
<comment type="caution">
    <text evidence="3">The sequence shown here is derived from an EMBL/GenBank/DDBJ whole genome shotgun (WGS) entry which is preliminary data.</text>
</comment>
<evidence type="ECO:0000313" key="4">
    <source>
        <dbReference type="Proteomes" id="UP000786811"/>
    </source>
</evidence>
<keyword evidence="1" id="KW-0812">Transmembrane</keyword>
<evidence type="ECO:0000256" key="1">
    <source>
        <dbReference type="SAM" id="Phobius"/>
    </source>
</evidence>
<dbReference type="GO" id="GO:0000139">
    <property type="term" value="C:Golgi membrane"/>
    <property type="evidence" value="ECO:0007669"/>
    <property type="project" value="TreeGrafter"/>
</dbReference>
<dbReference type="InterPro" id="IPR027291">
    <property type="entry name" value="Glyco_hydro_38_N_sf"/>
</dbReference>
<dbReference type="SUPFAM" id="SSF88713">
    <property type="entry name" value="Glycoside hydrolase/deacetylase"/>
    <property type="match status" value="1"/>
</dbReference>
<sequence>MLYRRYSNIRVINRAERQKPLPSAHKGVQFLGVCLHLQMNQDIRSHSCPLCFPFLVLLVYPSRVSNLMTMTNDVQPELGGSNRHYRRFQLQFLRVSVQFIIIVIVIVLLQVILMPHSHTDPGWLKTFEQYFHSSTRGILNNMVTKLQQWPNMTFIWSEVSFLSLWWESAHPTKKAVVKRLVKEGRLEMTTGGWVMTDEATSHIYAMLDQLIEVCPDSRHCDQIQENFVLLHGKNKMTLDIIPDYTQ</sequence>
<dbReference type="GO" id="GO:0006013">
    <property type="term" value="P:mannose metabolic process"/>
    <property type="evidence" value="ECO:0007669"/>
    <property type="project" value="InterPro"/>
</dbReference>
<dbReference type="Gene3D" id="3.20.110.10">
    <property type="entry name" value="Glycoside hydrolase 38, N terminal domain"/>
    <property type="match status" value="1"/>
</dbReference>
<dbReference type="AlphaFoldDB" id="A0A8J2MXF6"/>
<dbReference type="PANTHER" id="PTHR11607">
    <property type="entry name" value="ALPHA-MANNOSIDASE"/>
    <property type="match status" value="1"/>
</dbReference>
<dbReference type="OrthoDB" id="10261055at2759"/>